<sequence length="110" mass="12516">MVSAPSSLLDMTIKTVMDNIDKYDKDVAKIVLGPVRQKMLQMANKLYLNCDGDENLTDKLWAILPCLIFSKLYTKLDIRHLPPMCCKSHVLSNSRFQEFVRRLGLGSNTP</sequence>
<dbReference type="Proteomes" id="UP000494165">
    <property type="component" value="Unassembled WGS sequence"/>
</dbReference>
<dbReference type="AlphaFoldDB" id="A0A8S1EA39"/>
<gene>
    <name evidence="1" type="ORF">CLODIP_2_CD00769</name>
</gene>
<dbReference type="EMBL" id="CADEPI010001226">
    <property type="protein sequence ID" value="CAB3389114.1"/>
    <property type="molecule type" value="Genomic_DNA"/>
</dbReference>
<comment type="caution">
    <text evidence="1">The sequence shown here is derived from an EMBL/GenBank/DDBJ whole genome shotgun (WGS) entry which is preliminary data.</text>
</comment>
<organism evidence="1 2">
    <name type="scientific">Cloeon dipterum</name>
    <dbReference type="NCBI Taxonomy" id="197152"/>
    <lineage>
        <taxon>Eukaryota</taxon>
        <taxon>Metazoa</taxon>
        <taxon>Ecdysozoa</taxon>
        <taxon>Arthropoda</taxon>
        <taxon>Hexapoda</taxon>
        <taxon>Insecta</taxon>
        <taxon>Pterygota</taxon>
        <taxon>Palaeoptera</taxon>
        <taxon>Ephemeroptera</taxon>
        <taxon>Pisciforma</taxon>
        <taxon>Baetidae</taxon>
        <taxon>Cloeon</taxon>
    </lineage>
</organism>
<feature type="non-terminal residue" evidence="1">
    <location>
        <position position="1"/>
    </location>
</feature>
<dbReference type="OrthoDB" id="10261062at2759"/>
<evidence type="ECO:0000313" key="1">
    <source>
        <dbReference type="EMBL" id="CAB3389114.1"/>
    </source>
</evidence>
<keyword evidence="2" id="KW-1185">Reference proteome</keyword>
<proteinExistence type="predicted"/>
<name>A0A8S1EA39_9INSE</name>
<accession>A0A8S1EA39</accession>
<protein>
    <submittedName>
        <fullName evidence="1">Uncharacterized protein</fullName>
    </submittedName>
</protein>
<reference evidence="1 2" key="1">
    <citation type="submission" date="2020-04" db="EMBL/GenBank/DDBJ databases">
        <authorList>
            <person name="Alioto T."/>
            <person name="Alioto T."/>
            <person name="Gomez Garrido J."/>
        </authorList>
    </citation>
    <scope>NUCLEOTIDE SEQUENCE [LARGE SCALE GENOMIC DNA]</scope>
</reference>
<evidence type="ECO:0000313" key="2">
    <source>
        <dbReference type="Proteomes" id="UP000494165"/>
    </source>
</evidence>